<comment type="subcellular location">
    <subcellularLocation>
        <location evidence="1">Secreted</location>
    </subcellularLocation>
</comment>
<dbReference type="Pfam" id="PF00386">
    <property type="entry name" value="C1q"/>
    <property type="match status" value="1"/>
</dbReference>
<dbReference type="InterPro" id="IPR001073">
    <property type="entry name" value="C1q_dom"/>
</dbReference>
<dbReference type="InterPro" id="IPR008983">
    <property type="entry name" value="Tumour_necrosis_fac-like_dom"/>
</dbReference>
<dbReference type="InterPro" id="IPR050822">
    <property type="entry name" value="Cerebellin_Synaptic_Org"/>
</dbReference>
<name>E9GDI0_DAPPU</name>
<evidence type="ECO:0000256" key="4">
    <source>
        <dbReference type="ARBA" id="ARBA00023119"/>
    </source>
</evidence>
<dbReference type="KEGG" id="dpx:DAPPUDRAFT_241138"/>
<dbReference type="InParanoid" id="E9GDI0"/>
<dbReference type="Pfam" id="PF01410">
    <property type="entry name" value="COLFI"/>
    <property type="match status" value="1"/>
</dbReference>
<dbReference type="OrthoDB" id="6339100at2759"/>
<keyword evidence="3" id="KW-0732">Signal</keyword>
<keyword evidence="8" id="KW-1185">Reference proteome</keyword>
<organism evidence="7 8">
    <name type="scientific">Daphnia pulex</name>
    <name type="common">Water flea</name>
    <dbReference type="NCBI Taxonomy" id="6669"/>
    <lineage>
        <taxon>Eukaryota</taxon>
        <taxon>Metazoa</taxon>
        <taxon>Ecdysozoa</taxon>
        <taxon>Arthropoda</taxon>
        <taxon>Crustacea</taxon>
        <taxon>Branchiopoda</taxon>
        <taxon>Diplostraca</taxon>
        <taxon>Cladocera</taxon>
        <taxon>Anomopoda</taxon>
        <taxon>Daphniidae</taxon>
        <taxon>Daphnia</taxon>
    </lineage>
</organism>
<accession>E9GDI0</accession>
<keyword evidence="4" id="KW-0176">Collagen</keyword>
<keyword evidence="2" id="KW-0964">Secreted</keyword>
<dbReference type="GO" id="GO:0005201">
    <property type="term" value="F:extracellular matrix structural constituent"/>
    <property type="evidence" value="ECO:0007669"/>
    <property type="project" value="InterPro"/>
</dbReference>
<dbReference type="HOGENOM" id="CLU_029491_0_0_1"/>
<dbReference type="PhylomeDB" id="E9GDI0"/>
<proteinExistence type="predicted"/>
<dbReference type="eggNOG" id="KOG3516">
    <property type="taxonomic scope" value="Eukaryota"/>
</dbReference>
<evidence type="ECO:0000313" key="8">
    <source>
        <dbReference type="Proteomes" id="UP000000305"/>
    </source>
</evidence>
<gene>
    <name evidence="7" type="ORF">DAPPUDRAFT_241138</name>
</gene>
<dbReference type="Proteomes" id="UP000000305">
    <property type="component" value="Unassembled WGS sequence"/>
</dbReference>
<feature type="domain" description="C1q" evidence="6">
    <location>
        <begin position="312"/>
        <end position="438"/>
    </location>
</feature>
<dbReference type="GO" id="GO:0005581">
    <property type="term" value="C:collagen trimer"/>
    <property type="evidence" value="ECO:0007669"/>
    <property type="project" value="UniProtKB-KW"/>
</dbReference>
<reference evidence="7 8" key="1">
    <citation type="journal article" date="2011" name="Science">
        <title>The ecoresponsive genome of Daphnia pulex.</title>
        <authorList>
            <person name="Colbourne J.K."/>
            <person name="Pfrender M.E."/>
            <person name="Gilbert D."/>
            <person name="Thomas W.K."/>
            <person name="Tucker A."/>
            <person name="Oakley T.H."/>
            <person name="Tokishita S."/>
            <person name="Aerts A."/>
            <person name="Arnold G.J."/>
            <person name="Basu M.K."/>
            <person name="Bauer D.J."/>
            <person name="Caceres C.E."/>
            <person name="Carmel L."/>
            <person name="Casola C."/>
            <person name="Choi J.H."/>
            <person name="Detter J.C."/>
            <person name="Dong Q."/>
            <person name="Dusheyko S."/>
            <person name="Eads B.D."/>
            <person name="Frohlich T."/>
            <person name="Geiler-Samerotte K.A."/>
            <person name="Gerlach D."/>
            <person name="Hatcher P."/>
            <person name="Jogdeo S."/>
            <person name="Krijgsveld J."/>
            <person name="Kriventseva E.V."/>
            <person name="Kultz D."/>
            <person name="Laforsch C."/>
            <person name="Lindquist E."/>
            <person name="Lopez J."/>
            <person name="Manak J.R."/>
            <person name="Muller J."/>
            <person name="Pangilinan J."/>
            <person name="Patwardhan R.P."/>
            <person name="Pitluck S."/>
            <person name="Pritham E.J."/>
            <person name="Rechtsteiner A."/>
            <person name="Rho M."/>
            <person name="Rogozin I.B."/>
            <person name="Sakarya O."/>
            <person name="Salamov A."/>
            <person name="Schaack S."/>
            <person name="Shapiro H."/>
            <person name="Shiga Y."/>
            <person name="Skalitzky C."/>
            <person name="Smith Z."/>
            <person name="Souvorov A."/>
            <person name="Sung W."/>
            <person name="Tang Z."/>
            <person name="Tsuchiya D."/>
            <person name="Tu H."/>
            <person name="Vos H."/>
            <person name="Wang M."/>
            <person name="Wolf Y.I."/>
            <person name="Yamagata H."/>
            <person name="Yamada T."/>
            <person name="Ye Y."/>
            <person name="Shaw J.R."/>
            <person name="Andrews J."/>
            <person name="Crease T.J."/>
            <person name="Tang H."/>
            <person name="Lucas S.M."/>
            <person name="Robertson H.M."/>
            <person name="Bork P."/>
            <person name="Koonin E.V."/>
            <person name="Zdobnov E.M."/>
            <person name="Grigoriev I.V."/>
            <person name="Lynch M."/>
            <person name="Boore J.L."/>
        </authorList>
    </citation>
    <scope>NUCLEOTIDE SEQUENCE [LARGE SCALE GENOMIC DNA]</scope>
</reference>
<dbReference type="PANTHER" id="PTHR22923:SF62">
    <property type="entry name" value="CVP18"/>
    <property type="match status" value="1"/>
</dbReference>
<protein>
    <recommendedName>
        <fullName evidence="6">C1q domain-containing protein</fullName>
    </recommendedName>
</protein>
<dbReference type="AlphaFoldDB" id="E9GDI0"/>
<dbReference type="PROSITE" id="PS50871">
    <property type="entry name" value="C1Q"/>
    <property type="match status" value="1"/>
</dbReference>
<evidence type="ECO:0000313" key="7">
    <source>
        <dbReference type="EMBL" id="EFX82472.1"/>
    </source>
</evidence>
<dbReference type="SUPFAM" id="SSF49842">
    <property type="entry name" value="TNF-like"/>
    <property type="match status" value="1"/>
</dbReference>
<evidence type="ECO:0000256" key="2">
    <source>
        <dbReference type="ARBA" id="ARBA00022525"/>
    </source>
</evidence>
<dbReference type="SMART" id="SM00038">
    <property type="entry name" value="COLFI"/>
    <property type="match status" value="1"/>
</dbReference>
<dbReference type="PANTHER" id="PTHR22923">
    <property type="entry name" value="CEREBELLIN-RELATED"/>
    <property type="match status" value="1"/>
</dbReference>
<evidence type="ECO:0000256" key="3">
    <source>
        <dbReference type="ARBA" id="ARBA00022729"/>
    </source>
</evidence>
<evidence type="ECO:0000259" key="6">
    <source>
        <dbReference type="PROSITE" id="PS50871"/>
    </source>
</evidence>
<keyword evidence="5" id="KW-0175">Coiled coil</keyword>
<dbReference type="GO" id="GO:0005615">
    <property type="term" value="C:extracellular space"/>
    <property type="evidence" value="ECO:0000318"/>
    <property type="project" value="GO_Central"/>
</dbReference>
<dbReference type="EMBL" id="GL732540">
    <property type="protein sequence ID" value="EFX82472.1"/>
    <property type="molecule type" value="Genomic_DNA"/>
</dbReference>
<dbReference type="NCBIfam" id="NF040941">
    <property type="entry name" value="GGGWT_bact"/>
    <property type="match status" value="1"/>
</dbReference>
<sequence length="438" mass="48074">MELKNNLESKVVQLEAKVVKLEEKVQHQESLLIALQSQQPINSKSVSAISQPSGKIYLLRTCRETRAADPSLGSGMYWIDPDGQGVGDDPIYVYCNMATGSTEILHDTESKTDVGNCADPGCYTKAIKYNATMRQIMALAELSNECHQSIRYDCTSAPLEINGITYSWWDDRNGNPQYFWSGSNSSVHVCQCGLDGNCVESPSVMCNCDSSLPTLLSDNGVIRDKNLLPITRLNFGRTILAGSSGNYTLGRLECSGQMAVTGMPKSCEDLWWIGHTLTGLYSVMGTAMVENVYCDFTKLPSEAGFEKKMGFVDVQSVPTYFLVTKNETFNSLNMSISYTTEKLNIGGAMDLSSGKFTAPRTGTYFFSFTGMIGFPTSSSSVPYLILGFYLNGVEIGSGWNDEANTVVTQEVTVVLQSTVNLQAGDQVEEKVPQKHFRF</sequence>
<dbReference type="Gene3D" id="2.60.120.1000">
    <property type="match status" value="1"/>
</dbReference>
<dbReference type="InterPro" id="IPR000885">
    <property type="entry name" value="Fib_collagen_C"/>
</dbReference>
<dbReference type="Gene3D" id="2.60.120.40">
    <property type="match status" value="1"/>
</dbReference>
<feature type="coiled-coil region" evidence="5">
    <location>
        <begin position="4"/>
        <end position="38"/>
    </location>
</feature>
<evidence type="ECO:0000256" key="5">
    <source>
        <dbReference type="SAM" id="Coils"/>
    </source>
</evidence>
<evidence type="ECO:0000256" key="1">
    <source>
        <dbReference type="ARBA" id="ARBA00004613"/>
    </source>
</evidence>